<name>A0A8H7ZPG1_9FUNG</name>
<dbReference type="OrthoDB" id="639027at2759"/>
<organism evidence="2 3">
    <name type="scientific">Olpidium bornovanus</name>
    <dbReference type="NCBI Taxonomy" id="278681"/>
    <lineage>
        <taxon>Eukaryota</taxon>
        <taxon>Fungi</taxon>
        <taxon>Fungi incertae sedis</taxon>
        <taxon>Olpidiomycota</taxon>
        <taxon>Olpidiomycotina</taxon>
        <taxon>Olpidiomycetes</taxon>
        <taxon>Olpidiales</taxon>
        <taxon>Olpidiaceae</taxon>
        <taxon>Olpidium</taxon>
    </lineage>
</organism>
<feature type="region of interest" description="Disordered" evidence="1">
    <location>
        <begin position="279"/>
        <end position="310"/>
    </location>
</feature>
<gene>
    <name evidence="2" type="ORF">BJ554DRAFT_3538</name>
</gene>
<accession>A0A8H7ZPG1</accession>
<protein>
    <recommendedName>
        <fullName evidence="4">RRM domain-containing protein</fullName>
    </recommendedName>
</protein>
<dbReference type="Gene3D" id="3.30.70.330">
    <property type="match status" value="1"/>
</dbReference>
<dbReference type="SUPFAM" id="SSF54928">
    <property type="entry name" value="RNA-binding domain, RBD"/>
    <property type="match status" value="1"/>
</dbReference>
<evidence type="ECO:0000313" key="2">
    <source>
        <dbReference type="EMBL" id="KAG5456662.1"/>
    </source>
</evidence>
<feature type="compositionally biased region" description="Gly residues" evidence="1">
    <location>
        <begin position="286"/>
        <end position="299"/>
    </location>
</feature>
<dbReference type="InterPro" id="IPR012677">
    <property type="entry name" value="Nucleotide-bd_a/b_plait_sf"/>
</dbReference>
<comment type="caution">
    <text evidence="2">The sequence shown here is derived from an EMBL/GenBank/DDBJ whole genome shotgun (WGS) entry which is preliminary data.</text>
</comment>
<dbReference type="InterPro" id="IPR035979">
    <property type="entry name" value="RBD_domain_sf"/>
</dbReference>
<dbReference type="EMBL" id="JAEFCI010011379">
    <property type="protein sequence ID" value="KAG5456662.1"/>
    <property type="molecule type" value="Genomic_DNA"/>
</dbReference>
<sequence>MVGGGGSNSRFTSPGDGSDLGGCTSAEALVKSGMAVRYAAKSIAYLWWFTSQQGLEIRLCELRGNALDETYGGSVGHDGGAGVPLKDGLEGTSSYGSYDQRRSAHGYGQEGGKADAATGVAPRVLLPPLLAVRVWPAPLDLQSTEVSFSWVMRLDPHCVADTKPSLFGCESCQNLNFARRINAAPSGEYRGASAAGVSLTRSTGGGYGGSYDSSSYAAPSSTNAAPYNYNAAPAANAAANYSTGTSHSPGQAVAGYRSGAGPRYGNAGSSYAEVNSYYGEGDEQAQGGGRGGPPYGGGAQDLSSAAYDDAPKGADPIWPLALAPDPRGEGKVASQHIRGLTGPAPGFMPPSFGAPLLPRTIAEDDAGEKSADTIYVENLSHDVTVDDIVQFFGSIGVIKLDKKNNNKPKGGSYIMEPLILLV</sequence>
<evidence type="ECO:0008006" key="4">
    <source>
        <dbReference type="Google" id="ProtNLM"/>
    </source>
</evidence>
<evidence type="ECO:0000313" key="3">
    <source>
        <dbReference type="Proteomes" id="UP000673691"/>
    </source>
</evidence>
<dbReference type="Proteomes" id="UP000673691">
    <property type="component" value="Unassembled WGS sequence"/>
</dbReference>
<keyword evidence="3" id="KW-1185">Reference proteome</keyword>
<proteinExistence type="predicted"/>
<dbReference type="GO" id="GO:0003676">
    <property type="term" value="F:nucleic acid binding"/>
    <property type="evidence" value="ECO:0007669"/>
    <property type="project" value="InterPro"/>
</dbReference>
<reference evidence="2 3" key="1">
    <citation type="journal article" name="Sci. Rep.">
        <title>Genome-scale phylogenetic analyses confirm Olpidium as the closest living zoosporic fungus to the non-flagellated, terrestrial fungi.</title>
        <authorList>
            <person name="Chang Y."/>
            <person name="Rochon D."/>
            <person name="Sekimoto S."/>
            <person name="Wang Y."/>
            <person name="Chovatia M."/>
            <person name="Sandor L."/>
            <person name="Salamov A."/>
            <person name="Grigoriev I.V."/>
            <person name="Stajich J.E."/>
            <person name="Spatafora J.W."/>
        </authorList>
    </citation>
    <scope>NUCLEOTIDE SEQUENCE [LARGE SCALE GENOMIC DNA]</scope>
    <source>
        <strain evidence="2">S191</strain>
    </source>
</reference>
<evidence type="ECO:0000256" key="1">
    <source>
        <dbReference type="SAM" id="MobiDB-lite"/>
    </source>
</evidence>
<dbReference type="AlphaFoldDB" id="A0A8H7ZPG1"/>